<comment type="similarity">
    <text evidence="2">Belongs to the sulfatase family.</text>
</comment>
<dbReference type="RefSeq" id="WP_178931840.1">
    <property type="nucleotide sequence ID" value="NZ_JACBAZ010000002.1"/>
</dbReference>
<gene>
    <name evidence="10" type="ORF">HW115_06840</name>
</gene>
<feature type="compositionally biased region" description="Basic and acidic residues" evidence="7">
    <location>
        <begin position="510"/>
        <end position="524"/>
    </location>
</feature>
<feature type="chain" id="PRO_5032572115" evidence="8">
    <location>
        <begin position="26"/>
        <end position="560"/>
    </location>
</feature>
<accession>A0A851GKR9</accession>
<dbReference type="GO" id="GO:0005509">
    <property type="term" value="F:calcium ion binding"/>
    <property type="evidence" value="ECO:0007669"/>
    <property type="project" value="InterPro"/>
</dbReference>
<dbReference type="PANTHER" id="PTHR42693:SF42">
    <property type="entry name" value="ARYLSULFATASE G"/>
    <property type="match status" value="1"/>
</dbReference>
<dbReference type="SUPFAM" id="SSF53649">
    <property type="entry name" value="Alkaline phosphatase-like"/>
    <property type="match status" value="1"/>
</dbReference>
<comment type="cofactor">
    <cofactor evidence="1">
        <name>Ca(2+)</name>
        <dbReference type="ChEBI" id="CHEBI:29108"/>
    </cofactor>
</comment>
<dbReference type="PANTHER" id="PTHR42693">
    <property type="entry name" value="ARYLSULFATASE FAMILY MEMBER"/>
    <property type="match status" value="1"/>
</dbReference>
<feature type="region of interest" description="Disordered" evidence="7">
    <location>
        <begin position="463"/>
        <end position="560"/>
    </location>
</feature>
<dbReference type="PROSITE" id="PS00018">
    <property type="entry name" value="EF_HAND_1"/>
    <property type="match status" value="1"/>
</dbReference>
<organism evidence="10 11">
    <name type="scientific">Oceaniferula marina</name>
    <dbReference type="NCBI Taxonomy" id="2748318"/>
    <lineage>
        <taxon>Bacteria</taxon>
        <taxon>Pseudomonadati</taxon>
        <taxon>Verrucomicrobiota</taxon>
        <taxon>Verrucomicrobiia</taxon>
        <taxon>Verrucomicrobiales</taxon>
        <taxon>Verrucomicrobiaceae</taxon>
        <taxon>Oceaniferula</taxon>
    </lineage>
</organism>
<protein>
    <submittedName>
        <fullName evidence="10">Sulfatase-like hydrolase/transferase</fullName>
    </submittedName>
</protein>
<keyword evidence="3" id="KW-0479">Metal-binding</keyword>
<dbReference type="InterPro" id="IPR050738">
    <property type="entry name" value="Sulfatase"/>
</dbReference>
<dbReference type="InterPro" id="IPR011992">
    <property type="entry name" value="EF-hand-dom_pair"/>
</dbReference>
<dbReference type="PROSITE" id="PS50222">
    <property type="entry name" value="EF_HAND_2"/>
    <property type="match status" value="1"/>
</dbReference>
<keyword evidence="6" id="KW-0106">Calcium</keyword>
<keyword evidence="5 10" id="KW-0378">Hydrolase</keyword>
<dbReference type="Proteomes" id="UP000557872">
    <property type="component" value="Unassembled WGS sequence"/>
</dbReference>
<feature type="signal peptide" evidence="8">
    <location>
        <begin position="1"/>
        <end position="25"/>
    </location>
</feature>
<dbReference type="SUPFAM" id="SSF47473">
    <property type="entry name" value="EF-hand"/>
    <property type="match status" value="1"/>
</dbReference>
<evidence type="ECO:0000256" key="6">
    <source>
        <dbReference type="ARBA" id="ARBA00022837"/>
    </source>
</evidence>
<dbReference type="Gene3D" id="3.30.1120.10">
    <property type="match status" value="1"/>
</dbReference>
<evidence type="ECO:0000313" key="11">
    <source>
        <dbReference type="Proteomes" id="UP000557872"/>
    </source>
</evidence>
<dbReference type="GO" id="GO:0016740">
    <property type="term" value="F:transferase activity"/>
    <property type="evidence" value="ECO:0007669"/>
    <property type="project" value="UniProtKB-KW"/>
</dbReference>
<dbReference type="CDD" id="cd16144">
    <property type="entry name" value="ARS_like"/>
    <property type="match status" value="1"/>
</dbReference>
<keyword evidence="11" id="KW-1185">Reference proteome</keyword>
<evidence type="ECO:0000256" key="2">
    <source>
        <dbReference type="ARBA" id="ARBA00008779"/>
    </source>
</evidence>
<dbReference type="EMBL" id="JACBAZ010000002">
    <property type="protein sequence ID" value="NWK55320.1"/>
    <property type="molecule type" value="Genomic_DNA"/>
</dbReference>
<feature type="compositionally biased region" description="Basic and acidic residues" evidence="7">
    <location>
        <begin position="549"/>
        <end position="560"/>
    </location>
</feature>
<dbReference type="InterPro" id="IPR000917">
    <property type="entry name" value="Sulfatase_N"/>
</dbReference>
<dbReference type="Pfam" id="PF13202">
    <property type="entry name" value="EF-hand_5"/>
    <property type="match status" value="1"/>
</dbReference>
<dbReference type="InterPro" id="IPR017850">
    <property type="entry name" value="Alkaline_phosphatase_core_sf"/>
</dbReference>
<dbReference type="Pfam" id="PF00884">
    <property type="entry name" value="Sulfatase"/>
    <property type="match status" value="1"/>
</dbReference>
<keyword evidence="10" id="KW-0808">Transferase</keyword>
<evidence type="ECO:0000256" key="4">
    <source>
        <dbReference type="ARBA" id="ARBA00022729"/>
    </source>
</evidence>
<dbReference type="InterPro" id="IPR018247">
    <property type="entry name" value="EF_Hand_1_Ca_BS"/>
</dbReference>
<evidence type="ECO:0000256" key="8">
    <source>
        <dbReference type="SAM" id="SignalP"/>
    </source>
</evidence>
<dbReference type="Gene3D" id="3.40.720.10">
    <property type="entry name" value="Alkaline Phosphatase, subunit A"/>
    <property type="match status" value="1"/>
</dbReference>
<dbReference type="AlphaFoldDB" id="A0A851GKR9"/>
<evidence type="ECO:0000256" key="1">
    <source>
        <dbReference type="ARBA" id="ARBA00001913"/>
    </source>
</evidence>
<keyword evidence="4 8" id="KW-0732">Signal</keyword>
<dbReference type="PROSITE" id="PS00523">
    <property type="entry name" value="SULFATASE_1"/>
    <property type="match status" value="1"/>
</dbReference>
<evidence type="ECO:0000256" key="3">
    <source>
        <dbReference type="ARBA" id="ARBA00022723"/>
    </source>
</evidence>
<proteinExistence type="inferred from homology"/>
<evidence type="ECO:0000256" key="5">
    <source>
        <dbReference type="ARBA" id="ARBA00022801"/>
    </source>
</evidence>
<dbReference type="InterPro" id="IPR002048">
    <property type="entry name" value="EF_hand_dom"/>
</dbReference>
<comment type="caution">
    <text evidence="10">The sequence shown here is derived from an EMBL/GenBank/DDBJ whole genome shotgun (WGS) entry which is preliminary data.</text>
</comment>
<evidence type="ECO:0000259" key="9">
    <source>
        <dbReference type="PROSITE" id="PS50222"/>
    </source>
</evidence>
<name>A0A851GKR9_9BACT</name>
<evidence type="ECO:0000313" key="10">
    <source>
        <dbReference type="EMBL" id="NWK55320.1"/>
    </source>
</evidence>
<evidence type="ECO:0000256" key="7">
    <source>
        <dbReference type="SAM" id="MobiDB-lite"/>
    </source>
</evidence>
<sequence>MNPFHTLTLTSCLLMAMSWLPVTQASDQQTEKPNFVFILADDMAWNGTSFMAHPAIQASKSDYYQTPHLEKLAAEGMRFSHAYAPAPMCTPSRASLITGKSPAQLHMTTPGRGNRAAQPWQKLIQPNHVSEFSEQEQTIAEVLQTRGYVSAHFGKWHLNGGGPGQHGFTVHDGATGNQGPANNEAPNPKDIFGITERATQFMEKQAAAKRPFYLHLAHYAVHSESKALPSSIAEFEKKEKGQYHSDPLFAAMTKDFDTGVGMILDALNKLGIRQHTYVIFMSDNGGSGKGQHRGTPTPLAGGKGSLLEGGIRSPMIIQGPNIKANSFCNANVIGYDLFPTICQLAGLTSTLPEGIEGTSLTPLLFGQADRSSFQRKHQELIFHFPHYGRGPSQSPQSAMILGDFKIIKYYEADATGKSTESGQISIYHLGKDIGEQSDLSTSHPDKARELQQRMQQYLSRIKAQLPQINPDYDPKAEPVRKRPGRRQGNSSPQGPGHRIASMDSNNDGSVSRKEFTGPPRRFDLIDQNNDGMLSEKEWSSAPTGRGRTNAKEDKAPKDEK</sequence>
<dbReference type="Gene3D" id="1.10.238.10">
    <property type="entry name" value="EF-hand"/>
    <property type="match status" value="1"/>
</dbReference>
<feature type="domain" description="EF-hand" evidence="9">
    <location>
        <begin position="522"/>
        <end position="548"/>
    </location>
</feature>
<reference evidence="10 11" key="1">
    <citation type="submission" date="2020-07" db="EMBL/GenBank/DDBJ databases">
        <title>Roseicoccus Jingziensis gen. nov., sp. nov., isolated from coastal seawater.</title>
        <authorList>
            <person name="Feng X."/>
        </authorList>
    </citation>
    <scope>NUCLEOTIDE SEQUENCE [LARGE SCALE GENOMIC DNA]</scope>
    <source>
        <strain evidence="10 11">N1E253</strain>
    </source>
</reference>
<dbReference type="GO" id="GO:0004065">
    <property type="term" value="F:arylsulfatase activity"/>
    <property type="evidence" value="ECO:0007669"/>
    <property type="project" value="TreeGrafter"/>
</dbReference>
<dbReference type="InterPro" id="IPR024607">
    <property type="entry name" value="Sulfatase_CS"/>
</dbReference>